<keyword evidence="2" id="KW-1185">Reference proteome</keyword>
<gene>
    <name evidence="1" type="ORF">EOI86_19805</name>
</gene>
<dbReference type="AlphaFoldDB" id="A0A3S2VNG6"/>
<sequence>MTAIPPLSEPDPGAVLSRARNYPYAFPRRNFLYRDGREEAFDPSLKQGRTPVLAFGSNQSPERLRQKFGDRDGHMIPVERGRLQNFDVVYSAHITSYGAVPAMLQVSEGASVELAVTWLDDRQLEIMHHSEIRAANYFFAALDDVKLRLSGEEVHTTAFAYVGTRGHLEHDEGGAIALSAVPCEGRRFLSMSTAEALEVVRRRHAADHGPDDFIHAMVANAERRTALQEILAPTAVPFGYSARRLS</sequence>
<name>A0A3S2VNG6_9PROT</name>
<dbReference type="OrthoDB" id="7626403at2"/>
<dbReference type="Proteomes" id="UP000287447">
    <property type="component" value="Unassembled WGS sequence"/>
</dbReference>
<organism evidence="1 2">
    <name type="scientific">Hwanghaeella grinnelliae</name>
    <dbReference type="NCBI Taxonomy" id="2500179"/>
    <lineage>
        <taxon>Bacteria</taxon>
        <taxon>Pseudomonadati</taxon>
        <taxon>Pseudomonadota</taxon>
        <taxon>Alphaproteobacteria</taxon>
        <taxon>Rhodospirillales</taxon>
        <taxon>Rhodospirillaceae</taxon>
        <taxon>Hwanghaeella</taxon>
    </lineage>
</organism>
<evidence type="ECO:0000313" key="1">
    <source>
        <dbReference type="EMBL" id="RVU35072.1"/>
    </source>
</evidence>
<dbReference type="EMBL" id="SADE01000003">
    <property type="protein sequence ID" value="RVU35072.1"/>
    <property type="molecule type" value="Genomic_DNA"/>
</dbReference>
<evidence type="ECO:0000313" key="2">
    <source>
        <dbReference type="Proteomes" id="UP000287447"/>
    </source>
</evidence>
<accession>A0A3S2VNG6</accession>
<proteinExistence type="predicted"/>
<reference evidence="2" key="1">
    <citation type="submission" date="2019-01" db="EMBL/GenBank/DDBJ databases">
        <title>Gri0909 isolated from a small marine red alga.</title>
        <authorList>
            <person name="Kim J."/>
            <person name="Jeong S.E."/>
            <person name="Jeon C.O."/>
        </authorList>
    </citation>
    <scope>NUCLEOTIDE SEQUENCE [LARGE SCALE GENOMIC DNA]</scope>
    <source>
        <strain evidence="2">Gri0909</strain>
    </source>
</reference>
<dbReference type="Gene3D" id="3.10.490.10">
    <property type="entry name" value="Gamma-glutamyl cyclotransferase-like"/>
    <property type="match status" value="1"/>
</dbReference>
<comment type="caution">
    <text evidence="1">The sequence shown here is derived from an EMBL/GenBank/DDBJ whole genome shotgun (WGS) entry which is preliminary data.</text>
</comment>
<protein>
    <submittedName>
        <fullName evidence="1">Uncharacterized protein</fullName>
    </submittedName>
</protein>
<dbReference type="RefSeq" id="WP_127767393.1">
    <property type="nucleotide sequence ID" value="NZ_SADE01000003.1"/>
</dbReference>